<organism evidence="3 4">
    <name type="scientific">Blomia tropicalis</name>
    <name type="common">Mite</name>
    <dbReference type="NCBI Taxonomy" id="40697"/>
    <lineage>
        <taxon>Eukaryota</taxon>
        <taxon>Metazoa</taxon>
        <taxon>Ecdysozoa</taxon>
        <taxon>Arthropoda</taxon>
        <taxon>Chelicerata</taxon>
        <taxon>Arachnida</taxon>
        <taxon>Acari</taxon>
        <taxon>Acariformes</taxon>
        <taxon>Sarcoptiformes</taxon>
        <taxon>Astigmata</taxon>
        <taxon>Glycyphagoidea</taxon>
        <taxon>Echimyopodidae</taxon>
        <taxon>Blomia</taxon>
    </lineage>
</organism>
<keyword evidence="4" id="KW-1185">Reference proteome</keyword>
<name>A0A9Q0RPD7_BLOTA</name>
<dbReference type="OMA" id="MHHLEPM"/>
<comment type="caution">
    <text evidence="3">The sequence shown here is derived from an EMBL/GenBank/DDBJ whole genome shotgun (WGS) entry which is preliminary data.</text>
</comment>
<accession>A0A9Q0RPD7</accession>
<evidence type="ECO:0000256" key="2">
    <source>
        <dbReference type="SAM" id="Phobius"/>
    </source>
</evidence>
<keyword evidence="2" id="KW-0472">Membrane</keyword>
<dbReference type="AlphaFoldDB" id="A0A9Q0RPD7"/>
<reference evidence="3" key="1">
    <citation type="submission" date="2022-12" db="EMBL/GenBank/DDBJ databases">
        <title>Genome assemblies of Blomia tropicalis.</title>
        <authorList>
            <person name="Cui Y."/>
        </authorList>
    </citation>
    <scope>NUCLEOTIDE SEQUENCE</scope>
    <source>
        <tissue evidence="3">Adult mites</tissue>
    </source>
</reference>
<gene>
    <name evidence="3" type="ORF">RDWZM_000030</name>
</gene>
<keyword evidence="2" id="KW-1133">Transmembrane helix</keyword>
<feature type="transmembrane region" description="Helical" evidence="2">
    <location>
        <begin position="66"/>
        <end position="87"/>
    </location>
</feature>
<evidence type="ECO:0000313" key="4">
    <source>
        <dbReference type="Proteomes" id="UP001142055"/>
    </source>
</evidence>
<evidence type="ECO:0000256" key="1">
    <source>
        <dbReference type="SAM" id="MobiDB-lite"/>
    </source>
</evidence>
<keyword evidence="2" id="KW-0812">Transmembrane</keyword>
<evidence type="ECO:0000313" key="3">
    <source>
        <dbReference type="EMBL" id="KAJ6221485.1"/>
    </source>
</evidence>
<dbReference type="Proteomes" id="UP001142055">
    <property type="component" value="Chromosome 1"/>
</dbReference>
<dbReference type="EMBL" id="JAPWDV010000001">
    <property type="protein sequence ID" value="KAJ6221485.1"/>
    <property type="molecule type" value="Genomic_DNA"/>
</dbReference>
<evidence type="ECO:0008006" key="5">
    <source>
        <dbReference type="Google" id="ProtNLM"/>
    </source>
</evidence>
<feature type="transmembrane region" description="Helical" evidence="2">
    <location>
        <begin position="234"/>
        <end position="255"/>
    </location>
</feature>
<proteinExistence type="predicted"/>
<protein>
    <recommendedName>
        <fullName evidence="5">EB domain-containing protein</fullName>
    </recommendedName>
</protein>
<sequence length="330" mass="36949">MTVHNFSMIVGRHQLLLNTSTLSQSSPAAAATAVAHRSHQSPNHKPNPSSTTPFVVHSSPFHLHHVIINLILLFIVCHCLIPIALVMGEHRITSYSRNQMHSLYTKDCNTRNDCPFDNVVCTNRKCQCKFDYVQVGSFVNKSYISHQGMSCLPVARLNERCASDHQCIVNYSECKLMPVLIGGVNTTHHICKCNPGHEVDEHDTAEMNINGHTYRLNPVCTYERTGSTTWMSTLILISVLVILILVGTFVGLVRYQRWRNQPFPASTITSIAASPGGRMNQHSARNNHMGSSSPPPMGSVEAEFQNDFIQVFPMHHLEPMPDKNIHAFMR</sequence>
<dbReference type="OrthoDB" id="6513449at2759"/>
<feature type="region of interest" description="Disordered" evidence="1">
    <location>
        <begin position="272"/>
        <end position="296"/>
    </location>
</feature>